<proteinExistence type="predicted"/>
<dbReference type="AlphaFoldDB" id="A0A495BPB3"/>
<reference evidence="2 3" key="1">
    <citation type="submission" date="2018-10" db="EMBL/GenBank/DDBJ databases">
        <title>Genomic Encyclopedia of Type Strains, Phase IV (KMG-IV): sequencing the most valuable type-strain genomes for metagenomic binning, comparative biology and taxonomic classification.</title>
        <authorList>
            <person name="Goeker M."/>
        </authorList>
    </citation>
    <scope>NUCLEOTIDE SEQUENCE [LARGE SCALE GENOMIC DNA]</scope>
    <source>
        <strain evidence="2 3">DSM 3303</strain>
    </source>
</reference>
<dbReference type="PROSITE" id="PS51257">
    <property type="entry name" value="PROKAR_LIPOPROTEIN"/>
    <property type="match status" value="1"/>
</dbReference>
<evidence type="ECO:0000256" key="1">
    <source>
        <dbReference type="SAM" id="SignalP"/>
    </source>
</evidence>
<comment type="caution">
    <text evidence="2">The sequence shown here is derived from an EMBL/GenBank/DDBJ whole genome shotgun (WGS) entry which is preliminary data.</text>
</comment>
<dbReference type="RefSeq" id="WP_245961029.1">
    <property type="nucleotide sequence ID" value="NZ_RBID01000002.1"/>
</dbReference>
<name>A0A495BPB3_VOGIN</name>
<accession>A0A495BPB3</accession>
<feature type="signal peptide" evidence="1">
    <location>
        <begin position="1"/>
        <end position="23"/>
    </location>
</feature>
<dbReference type="Pfam" id="PF04351">
    <property type="entry name" value="PilP"/>
    <property type="match status" value="1"/>
</dbReference>
<sequence>MMKTARQRLVIILPCLLLLSACGAEPESIDQWMQHAGKDLHGKVEPLPPLQPYEPYQFQSAQLGSPFDPARLQLARNKVKGLFNNNRPREVLENYELSQLKLTGTLRINKQYFGLIQTPDNGIYRVRPGSFVGPNFGIVRKVSETEVVLEETVENINGEWVQQENTLYLLQQEQGAKP</sequence>
<evidence type="ECO:0000313" key="2">
    <source>
        <dbReference type="EMBL" id="RKQ62191.1"/>
    </source>
</evidence>
<evidence type="ECO:0000313" key="3">
    <source>
        <dbReference type="Proteomes" id="UP000279384"/>
    </source>
</evidence>
<dbReference type="EMBL" id="RBID01000002">
    <property type="protein sequence ID" value="RKQ62191.1"/>
    <property type="molecule type" value="Genomic_DNA"/>
</dbReference>
<dbReference type="Gene3D" id="2.30.30.830">
    <property type="match status" value="1"/>
</dbReference>
<organism evidence="2 3">
    <name type="scientific">Vogesella indigofera</name>
    <name type="common">Pseudomonas indigofera</name>
    <dbReference type="NCBI Taxonomy" id="45465"/>
    <lineage>
        <taxon>Bacteria</taxon>
        <taxon>Pseudomonadati</taxon>
        <taxon>Pseudomonadota</taxon>
        <taxon>Betaproteobacteria</taxon>
        <taxon>Neisseriales</taxon>
        <taxon>Chromobacteriaceae</taxon>
        <taxon>Vogesella</taxon>
    </lineage>
</organism>
<dbReference type="PIRSF" id="PIRSF016481">
    <property type="entry name" value="Pilus_assembly_PilP"/>
    <property type="match status" value="1"/>
</dbReference>
<dbReference type="Proteomes" id="UP000279384">
    <property type="component" value="Unassembled WGS sequence"/>
</dbReference>
<gene>
    <name evidence="2" type="ORF">C8E02_0247</name>
</gene>
<protein>
    <submittedName>
        <fullName evidence="2">Type IV pilus assembly protein PilP</fullName>
    </submittedName>
</protein>
<keyword evidence="1" id="KW-0732">Signal</keyword>
<dbReference type="InterPro" id="IPR007446">
    <property type="entry name" value="PilP"/>
</dbReference>
<feature type="chain" id="PRO_5019759080" evidence="1">
    <location>
        <begin position="24"/>
        <end position="178"/>
    </location>
</feature>